<dbReference type="PROSITE" id="PS52045">
    <property type="entry name" value="NEPROSIN_PEP_CD"/>
    <property type="match status" value="1"/>
</dbReference>
<gene>
    <name evidence="3" type="ORF">CB5_LOCUS25903</name>
</gene>
<evidence type="ECO:0000256" key="1">
    <source>
        <dbReference type="SAM" id="MobiDB-lite"/>
    </source>
</evidence>
<organism evidence="3">
    <name type="scientific">Ananas comosus var. bracteatus</name>
    <name type="common">red pineapple</name>
    <dbReference type="NCBI Taxonomy" id="296719"/>
    <lineage>
        <taxon>Eukaryota</taxon>
        <taxon>Viridiplantae</taxon>
        <taxon>Streptophyta</taxon>
        <taxon>Embryophyta</taxon>
        <taxon>Tracheophyta</taxon>
        <taxon>Spermatophyta</taxon>
        <taxon>Magnoliopsida</taxon>
        <taxon>Liliopsida</taxon>
        <taxon>Poales</taxon>
        <taxon>Bromeliaceae</taxon>
        <taxon>Bromelioideae</taxon>
        <taxon>Ananas</taxon>
    </lineage>
</organism>
<dbReference type="InterPro" id="IPR053168">
    <property type="entry name" value="Glutamic_endopeptidase"/>
</dbReference>
<evidence type="ECO:0000313" key="3">
    <source>
        <dbReference type="EMBL" id="CAD1842692.1"/>
    </source>
</evidence>
<accession>A0A6V7QHR0</accession>
<sequence length="267" mass="30450">MEKEIHNKEKEQIPFERFSNAEESNENYHSSSDDDLLPGSHYELAIYETYKGEYYGTKAKINLWDCPDIKSNQRSSAIIWVANDHWMMNMMGAGFHVYPRLYNDTKLHFFAAWTADNDKSTGCYNLQCKGFVLVNAHVLTPGDVVGPVSTYNGPQYYMTISIKKDFRTGDWFLYREDLGNAQIIGYWPKSLFTNLDNSANIIAWGGHVTYKKKERGPPMGSGHYANELEGKAAFMKNLEIFDEKGESHPLIDGGQFAVIDKDLKSLP</sequence>
<dbReference type="EMBL" id="LR862136">
    <property type="protein sequence ID" value="CAD1842692.1"/>
    <property type="molecule type" value="Genomic_DNA"/>
</dbReference>
<dbReference type="InterPro" id="IPR004314">
    <property type="entry name" value="Neprosin"/>
</dbReference>
<feature type="region of interest" description="Disordered" evidence="1">
    <location>
        <begin position="1"/>
        <end position="34"/>
    </location>
</feature>
<dbReference type="AlphaFoldDB" id="A0A6V7QHR0"/>
<dbReference type="Gene3D" id="3.90.1320.10">
    <property type="entry name" value="Outer-capsid protein sigma 3, large lobe"/>
    <property type="match status" value="1"/>
</dbReference>
<protein>
    <recommendedName>
        <fullName evidence="2">Neprosin PEP catalytic domain-containing protein</fullName>
    </recommendedName>
</protein>
<reference evidence="3" key="1">
    <citation type="submission" date="2020-07" db="EMBL/GenBank/DDBJ databases">
        <authorList>
            <person name="Lin J."/>
        </authorList>
    </citation>
    <scope>NUCLEOTIDE SEQUENCE</scope>
</reference>
<name>A0A6V7QHR0_ANACO</name>
<evidence type="ECO:0000259" key="2">
    <source>
        <dbReference type="PROSITE" id="PS52045"/>
    </source>
</evidence>
<dbReference type="PANTHER" id="PTHR31589:SF104">
    <property type="entry name" value="OS07G0422700 PROTEIN"/>
    <property type="match status" value="1"/>
</dbReference>
<dbReference type="Pfam" id="PF03080">
    <property type="entry name" value="Neprosin"/>
    <property type="match status" value="1"/>
</dbReference>
<feature type="domain" description="Neprosin PEP catalytic" evidence="2">
    <location>
        <begin position="35"/>
        <end position="267"/>
    </location>
</feature>
<dbReference type="PANTHER" id="PTHR31589">
    <property type="entry name" value="PROTEIN, PUTATIVE (DUF239)-RELATED-RELATED"/>
    <property type="match status" value="1"/>
</dbReference>
<feature type="compositionally biased region" description="Basic and acidic residues" evidence="1">
    <location>
        <begin position="1"/>
        <end position="14"/>
    </location>
</feature>
<proteinExistence type="predicted"/>